<name>A0AAW7HIQ0_9PSED</name>
<reference evidence="2" key="1">
    <citation type="submission" date="2023-06" db="EMBL/GenBank/DDBJ databases">
        <title>MBL-encoding genomic islands in Pseudomonas spp. in Poland.</title>
        <authorList>
            <person name="Urbanowicz P."/>
            <person name="Izdebski R."/>
            <person name="Biedrzycka M."/>
            <person name="Gniadkowski M."/>
        </authorList>
    </citation>
    <scope>NUCLEOTIDE SEQUENCE</scope>
    <source>
        <strain evidence="2">NMI5768_13</strain>
    </source>
</reference>
<proteinExistence type="predicted"/>
<gene>
    <name evidence="2" type="ORF">LU674_011770</name>
</gene>
<dbReference type="Gene3D" id="2.60.40.3940">
    <property type="match status" value="1"/>
</dbReference>
<dbReference type="Pfam" id="PF21882">
    <property type="entry name" value="Gp53-like_C"/>
    <property type="match status" value="1"/>
</dbReference>
<protein>
    <recommendedName>
        <fullName evidence="1">Putative tail fiber protein gp53-like C-terminal domain-containing protein</fullName>
    </recommendedName>
</protein>
<dbReference type="EMBL" id="JAJSRF020000001">
    <property type="protein sequence ID" value="MDM3952999.1"/>
    <property type="molecule type" value="Genomic_DNA"/>
</dbReference>
<dbReference type="AlphaFoldDB" id="A0AAW7HIQ0"/>
<feature type="domain" description="Putative tail fiber protein gp53-like C-terminal" evidence="1">
    <location>
        <begin position="134"/>
        <end position="211"/>
    </location>
</feature>
<dbReference type="RefSeq" id="WP_175442673.1">
    <property type="nucleotide sequence ID" value="NZ_CP128540.1"/>
</dbReference>
<organism evidence="2 3">
    <name type="scientific">Pseudomonas alloputida</name>
    <dbReference type="NCBI Taxonomy" id="1940621"/>
    <lineage>
        <taxon>Bacteria</taxon>
        <taxon>Pseudomonadati</taxon>
        <taxon>Pseudomonadota</taxon>
        <taxon>Gammaproteobacteria</taxon>
        <taxon>Pseudomonadales</taxon>
        <taxon>Pseudomonadaceae</taxon>
        <taxon>Pseudomonas</taxon>
    </lineage>
</organism>
<evidence type="ECO:0000313" key="3">
    <source>
        <dbReference type="Proteomes" id="UP001165439"/>
    </source>
</evidence>
<dbReference type="InterPro" id="IPR054075">
    <property type="entry name" value="Gp53-like_C"/>
</dbReference>
<dbReference type="GeneID" id="83681217"/>
<accession>A0AAW7HIQ0</accession>
<evidence type="ECO:0000259" key="1">
    <source>
        <dbReference type="Pfam" id="PF21882"/>
    </source>
</evidence>
<comment type="caution">
    <text evidence="2">The sequence shown here is derived from an EMBL/GenBank/DDBJ whole genome shotgun (WGS) entry which is preliminary data.</text>
</comment>
<evidence type="ECO:0000313" key="2">
    <source>
        <dbReference type="EMBL" id="MDM3952999.1"/>
    </source>
</evidence>
<dbReference type="Proteomes" id="UP001165439">
    <property type="component" value="Unassembled WGS sequence"/>
</dbReference>
<sequence length="212" mass="22983">MLQEELVAVVLAYQGELDPEDSRQLLKSLQAMIANFAVKATSLSGYGILDAYTKIQVDEMLRQINEALGTKVPTANSLAGYGILDAYTKTQVDQLFITAREEIEVDLVQRLALKQDKNTAAFGSTASWVRDGATGAIEQYGLFSLNSGPSEQTITFPTAFPTACRSVVLTNFEDAAAEGNIVRVLRWDNNGVTILNSGGNTFTSYSWVAKGN</sequence>